<evidence type="ECO:0000256" key="8">
    <source>
        <dbReference type="ARBA" id="ARBA00022692"/>
    </source>
</evidence>
<evidence type="ECO:0000256" key="4">
    <source>
        <dbReference type="ARBA" id="ARBA00022475"/>
    </source>
</evidence>
<evidence type="ECO:0000256" key="11">
    <source>
        <dbReference type="ARBA" id="ARBA00022840"/>
    </source>
</evidence>
<keyword evidence="5" id="KW-0997">Cell inner membrane</keyword>
<dbReference type="GO" id="GO:0005524">
    <property type="term" value="F:ATP binding"/>
    <property type="evidence" value="ECO:0007669"/>
    <property type="project" value="UniProtKB-KW"/>
</dbReference>
<keyword evidence="9" id="KW-0547">Nucleotide-binding</keyword>
<accession>A0A2T7G2P7</accession>
<dbReference type="Pfam" id="PF00672">
    <property type="entry name" value="HAMP"/>
    <property type="match status" value="1"/>
</dbReference>
<keyword evidence="11" id="KW-0067">ATP-binding</keyword>
<dbReference type="PANTHER" id="PTHR44936:SF5">
    <property type="entry name" value="SENSOR HISTIDINE KINASE ENVZ"/>
    <property type="match status" value="1"/>
</dbReference>
<feature type="transmembrane region" description="Helical" evidence="15">
    <location>
        <begin position="180"/>
        <end position="202"/>
    </location>
</feature>
<dbReference type="InterPro" id="IPR003660">
    <property type="entry name" value="HAMP_dom"/>
</dbReference>
<dbReference type="InterPro" id="IPR004358">
    <property type="entry name" value="Sig_transdc_His_kin-like_C"/>
</dbReference>
<evidence type="ECO:0000256" key="9">
    <source>
        <dbReference type="ARBA" id="ARBA00022741"/>
    </source>
</evidence>
<dbReference type="GO" id="GO:0000155">
    <property type="term" value="F:phosphorelay sensor kinase activity"/>
    <property type="evidence" value="ECO:0007669"/>
    <property type="project" value="InterPro"/>
</dbReference>
<evidence type="ECO:0000259" key="17">
    <source>
        <dbReference type="PROSITE" id="PS50885"/>
    </source>
</evidence>
<sequence>MRRFLGSLRGQLVLLIIGALMLAQAISLWLFVDERGLAVRAALGAEAAGRAANVARLIEEAPLELQASILRAADSPLVRFDVTSEPAVDHLDHVDRGSVEARMRALLGPKDNRPIRVELHEAEGTLMPMSHINADGTNMHLQMVPGGLLTLEMTVSVGLQDGRWLNVDTRFNRPPLQWPLVSTLSFGITAALLLVAAIWFLLSRLTGPLRRVASAAESFGRGEAPGTLPAMGPREVRDLTVAFNDMQDRLTRHIADRTRVLAALGHDLRSPLTALRVHAEIVDDEDIRVSMISSIEEMQDMVERTLAFARGMATSEEAQTVDMRDFLEKLQQDMHGGFEIGDVGLIHVRLRPNAMRRALRNLIVNAQRYGGGATVSARGGTETVAIEILDSGPGIPQAEMERVFEPFFRLERSRSRNTGGTGLGLSIARTIARAHGGDVRLENRPEGGLIATLVLPRKGSDQS</sequence>
<keyword evidence="12 15" id="KW-1133">Transmembrane helix</keyword>
<evidence type="ECO:0000313" key="18">
    <source>
        <dbReference type="EMBL" id="PVA08695.1"/>
    </source>
</evidence>
<gene>
    <name evidence="18" type="ORF">DC366_17650</name>
</gene>
<evidence type="ECO:0000256" key="1">
    <source>
        <dbReference type="ARBA" id="ARBA00000085"/>
    </source>
</evidence>
<dbReference type="SMART" id="SM00387">
    <property type="entry name" value="HATPase_c"/>
    <property type="match status" value="1"/>
</dbReference>
<dbReference type="PRINTS" id="PR00344">
    <property type="entry name" value="BCTRLSENSOR"/>
</dbReference>
<dbReference type="InterPro" id="IPR036890">
    <property type="entry name" value="HATPase_C_sf"/>
</dbReference>
<feature type="transmembrane region" description="Helical" evidence="15">
    <location>
        <begin position="12"/>
        <end position="32"/>
    </location>
</feature>
<dbReference type="SUPFAM" id="SSF47384">
    <property type="entry name" value="Homodimeric domain of signal transducing histidine kinase"/>
    <property type="match status" value="1"/>
</dbReference>
<dbReference type="Proteomes" id="UP000244446">
    <property type="component" value="Unassembled WGS sequence"/>
</dbReference>
<dbReference type="CDD" id="cd00075">
    <property type="entry name" value="HATPase"/>
    <property type="match status" value="1"/>
</dbReference>
<name>A0A2T7G2P7_9RHOB</name>
<dbReference type="PANTHER" id="PTHR44936">
    <property type="entry name" value="SENSOR PROTEIN CREC"/>
    <property type="match status" value="1"/>
</dbReference>
<keyword evidence="7" id="KW-0808">Transferase</keyword>
<evidence type="ECO:0000256" key="2">
    <source>
        <dbReference type="ARBA" id="ARBA00004429"/>
    </source>
</evidence>
<evidence type="ECO:0000256" key="6">
    <source>
        <dbReference type="ARBA" id="ARBA00022553"/>
    </source>
</evidence>
<evidence type="ECO:0000256" key="10">
    <source>
        <dbReference type="ARBA" id="ARBA00022777"/>
    </source>
</evidence>
<keyword evidence="13" id="KW-0902">Two-component regulatory system</keyword>
<evidence type="ECO:0000256" key="5">
    <source>
        <dbReference type="ARBA" id="ARBA00022519"/>
    </source>
</evidence>
<dbReference type="InterPro" id="IPR003594">
    <property type="entry name" value="HATPase_dom"/>
</dbReference>
<dbReference type="SMART" id="SM00388">
    <property type="entry name" value="HisKA"/>
    <property type="match status" value="1"/>
</dbReference>
<evidence type="ECO:0000256" key="12">
    <source>
        <dbReference type="ARBA" id="ARBA00022989"/>
    </source>
</evidence>
<keyword evidence="10 18" id="KW-0418">Kinase</keyword>
<evidence type="ECO:0000256" key="13">
    <source>
        <dbReference type="ARBA" id="ARBA00023012"/>
    </source>
</evidence>
<evidence type="ECO:0000256" key="3">
    <source>
        <dbReference type="ARBA" id="ARBA00012438"/>
    </source>
</evidence>
<keyword evidence="8 15" id="KW-0812">Transmembrane</keyword>
<keyword evidence="6" id="KW-0597">Phosphoprotein</keyword>
<feature type="domain" description="HAMP" evidence="17">
    <location>
        <begin position="203"/>
        <end position="255"/>
    </location>
</feature>
<keyword evidence="19" id="KW-1185">Reference proteome</keyword>
<dbReference type="Pfam" id="PF02518">
    <property type="entry name" value="HATPase_c"/>
    <property type="match status" value="1"/>
</dbReference>
<dbReference type="GO" id="GO:0005886">
    <property type="term" value="C:plasma membrane"/>
    <property type="evidence" value="ECO:0007669"/>
    <property type="project" value="UniProtKB-SubCell"/>
</dbReference>
<comment type="subcellular location">
    <subcellularLocation>
        <location evidence="2">Cell inner membrane</location>
        <topology evidence="2">Multi-pass membrane protein</topology>
    </subcellularLocation>
</comment>
<evidence type="ECO:0000256" key="14">
    <source>
        <dbReference type="ARBA" id="ARBA00023136"/>
    </source>
</evidence>
<dbReference type="InterPro" id="IPR003661">
    <property type="entry name" value="HisK_dim/P_dom"/>
</dbReference>
<dbReference type="RefSeq" id="WP_108693513.1">
    <property type="nucleotide sequence ID" value="NZ_QCYH01000019.1"/>
</dbReference>
<dbReference type="SMART" id="SM00304">
    <property type="entry name" value="HAMP"/>
    <property type="match status" value="1"/>
</dbReference>
<comment type="catalytic activity">
    <reaction evidence="1">
        <text>ATP + protein L-histidine = ADP + protein N-phospho-L-histidine.</text>
        <dbReference type="EC" id="2.7.13.3"/>
    </reaction>
</comment>
<dbReference type="InterPro" id="IPR005467">
    <property type="entry name" value="His_kinase_dom"/>
</dbReference>
<evidence type="ECO:0000259" key="16">
    <source>
        <dbReference type="PROSITE" id="PS50109"/>
    </source>
</evidence>
<dbReference type="CDD" id="cd00082">
    <property type="entry name" value="HisKA"/>
    <property type="match status" value="1"/>
</dbReference>
<dbReference type="InterPro" id="IPR036097">
    <property type="entry name" value="HisK_dim/P_sf"/>
</dbReference>
<evidence type="ECO:0000313" key="19">
    <source>
        <dbReference type="Proteomes" id="UP000244446"/>
    </source>
</evidence>
<dbReference type="EC" id="2.7.13.3" evidence="3"/>
<keyword evidence="4" id="KW-1003">Cell membrane</keyword>
<dbReference type="SUPFAM" id="SSF55874">
    <property type="entry name" value="ATPase domain of HSP90 chaperone/DNA topoisomerase II/histidine kinase"/>
    <property type="match status" value="1"/>
</dbReference>
<dbReference type="Gene3D" id="3.30.565.10">
    <property type="entry name" value="Histidine kinase-like ATPase, C-terminal domain"/>
    <property type="match status" value="1"/>
</dbReference>
<dbReference type="Pfam" id="PF00512">
    <property type="entry name" value="HisKA"/>
    <property type="match status" value="1"/>
</dbReference>
<dbReference type="EMBL" id="QCYH01000019">
    <property type="protein sequence ID" value="PVA08695.1"/>
    <property type="molecule type" value="Genomic_DNA"/>
</dbReference>
<dbReference type="OrthoDB" id="9804645at2"/>
<keyword evidence="14 15" id="KW-0472">Membrane</keyword>
<dbReference type="PROSITE" id="PS50109">
    <property type="entry name" value="HIS_KIN"/>
    <property type="match status" value="1"/>
</dbReference>
<evidence type="ECO:0000256" key="7">
    <source>
        <dbReference type="ARBA" id="ARBA00022679"/>
    </source>
</evidence>
<dbReference type="AlphaFoldDB" id="A0A2T7G2P7"/>
<dbReference type="Gene3D" id="1.10.287.130">
    <property type="match status" value="1"/>
</dbReference>
<protein>
    <recommendedName>
        <fullName evidence="3">histidine kinase</fullName>
        <ecNumber evidence="3">2.7.13.3</ecNumber>
    </recommendedName>
</protein>
<evidence type="ECO:0000256" key="15">
    <source>
        <dbReference type="SAM" id="Phobius"/>
    </source>
</evidence>
<organism evidence="18 19">
    <name type="scientific">Pelagivirga sediminicola</name>
    <dbReference type="NCBI Taxonomy" id="2170575"/>
    <lineage>
        <taxon>Bacteria</taxon>
        <taxon>Pseudomonadati</taxon>
        <taxon>Pseudomonadota</taxon>
        <taxon>Alphaproteobacteria</taxon>
        <taxon>Rhodobacterales</taxon>
        <taxon>Paracoccaceae</taxon>
        <taxon>Pelagivirga</taxon>
    </lineage>
</organism>
<dbReference type="InterPro" id="IPR050980">
    <property type="entry name" value="2C_sensor_his_kinase"/>
</dbReference>
<comment type="caution">
    <text evidence="18">The sequence shown here is derived from an EMBL/GenBank/DDBJ whole genome shotgun (WGS) entry which is preliminary data.</text>
</comment>
<feature type="domain" description="Histidine kinase" evidence="16">
    <location>
        <begin position="263"/>
        <end position="459"/>
    </location>
</feature>
<reference evidence="18 19" key="1">
    <citation type="submission" date="2018-04" db="EMBL/GenBank/DDBJ databases">
        <title>Pelagivirga bohaiensis gen. nov., sp. nov., a bacterium isolated from the Bohai Sea.</title>
        <authorList>
            <person name="Ji X."/>
        </authorList>
    </citation>
    <scope>NUCLEOTIDE SEQUENCE [LARGE SCALE GENOMIC DNA]</scope>
    <source>
        <strain evidence="18 19">BH-SD19</strain>
    </source>
</reference>
<dbReference type="CDD" id="cd06225">
    <property type="entry name" value="HAMP"/>
    <property type="match status" value="1"/>
</dbReference>
<dbReference type="PROSITE" id="PS50885">
    <property type="entry name" value="HAMP"/>
    <property type="match status" value="1"/>
</dbReference>
<proteinExistence type="predicted"/>